<accession>A0AAD4BG30</accession>
<sequence>GLQHCALRLCRRRYGIERSYSSISDGQLDGVAKVFKADKPDSGFRYFMGFLWKPG</sequence>
<reference evidence="1" key="2">
    <citation type="journal article" date="2020" name="Nat. Commun.">
        <title>Large-scale genome sequencing of mycorrhizal fungi provides insights into the early evolution of symbiotic traits.</title>
        <authorList>
            <person name="Miyauchi S."/>
            <person name="Kiss E."/>
            <person name="Kuo A."/>
            <person name="Drula E."/>
            <person name="Kohler A."/>
            <person name="Sanchez-Garcia M."/>
            <person name="Morin E."/>
            <person name="Andreopoulos B."/>
            <person name="Barry K.W."/>
            <person name="Bonito G."/>
            <person name="Buee M."/>
            <person name="Carver A."/>
            <person name="Chen C."/>
            <person name="Cichocki N."/>
            <person name="Clum A."/>
            <person name="Culley D."/>
            <person name="Crous P.W."/>
            <person name="Fauchery L."/>
            <person name="Girlanda M."/>
            <person name="Hayes R.D."/>
            <person name="Keri Z."/>
            <person name="LaButti K."/>
            <person name="Lipzen A."/>
            <person name="Lombard V."/>
            <person name="Magnuson J."/>
            <person name="Maillard F."/>
            <person name="Murat C."/>
            <person name="Nolan M."/>
            <person name="Ohm R.A."/>
            <person name="Pangilinan J."/>
            <person name="Pereira M.F."/>
            <person name="Perotto S."/>
            <person name="Peter M."/>
            <person name="Pfister S."/>
            <person name="Riley R."/>
            <person name="Sitrit Y."/>
            <person name="Stielow J.B."/>
            <person name="Szollosi G."/>
            <person name="Zifcakova L."/>
            <person name="Stursova M."/>
            <person name="Spatafora J.W."/>
            <person name="Tedersoo L."/>
            <person name="Vaario L.M."/>
            <person name="Yamada A."/>
            <person name="Yan M."/>
            <person name="Wang P."/>
            <person name="Xu J."/>
            <person name="Bruns T."/>
            <person name="Baldrian P."/>
            <person name="Vilgalys R."/>
            <person name="Dunand C."/>
            <person name="Henrissat B."/>
            <person name="Grigoriev I.V."/>
            <person name="Hibbett D."/>
            <person name="Nagy L.G."/>
            <person name="Martin F.M."/>
        </authorList>
    </citation>
    <scope>NUCLEOTIDE SEQUENCE</scope>
    <source>
        <strain evidence="1">BED1</strain>
    </source>
</reference>
<name>A0AAD4BG30_BOLED</name>
<reference evidence="1" key="1">
    <citation type="submission" date="2019-10" db="EMBL/GenBank/DDBJ databases">
        <authorList>
            <consortium name="DOE Joint Genome Institute"/>
            <person name="Kuo A."/>
            <person name="Miyauchi S."/>
            <person name="Kiss E."/>
            <person name="Drula E."/>
            <person name="Kohler A."/>
            <person name="Sanchez-Garcia M."/>
            <person name="Andreopoulos B."/>
            <person name="Barry K.W."/>
            <person name="Bonito G."/>
            <person name="Buee M."/>
            <person name="Carver A."/>
            <person name="Chen C."/>
            <person name="Cichocki N."/>
            <person name="Clum A."/>
            <person name="Culley D."/>
            <person name="Crous P.W."/>
            <person name="Fauchery L."/>
            <person name="Girlanda M."/>
            <person name="Hayes R."/>
            <person name="Keri Z."/>
            <person name="LaButti K."/>
            <person name="Lipzen A."/>
            <person name="Lombard V."/>
            <person name="Magnuson J."/>
            <person name="Maillard F."/>
            <person name="Morin E."/>
            <person name="Murat C."/>
            <person name="Nolan M."/>
            <person name="Ohm R."/>
            <person name="Pangilinan J."/>
            <person name="Pereira M."/>
            <person name="Perotto S."/>
            <person name="Peter M."/>
            <person name="Riley R."/>
            <person name="Sitrit Y."/>
            <person name="Stielow B."/>
            <person name="Szollosi G."/>
            <person name="Zifcakova L."/>
            <person name="Stursova M."/>
            <person name="Spatafora J.W."/>
            <person name="Tedersoo L."/>
            <person name="Vaario L.-M."/>
            <person name="Yamada A."/>
            <person name="Yan M."/>
            <person name="Wang P."/>
            <person name="Xu J."/>
            <person name="Bruns T."/>
            <person name="Baldrian P."/>
            <person name="Vilgalys R."/>
            <person name="Henrissat B."/>
            <person name="Grigoriev I.V."/>
            <person name="Hibbett D."/>
            <person name="Nagy L.G."/>
            <person name="Martin F.M."/>
        </authorList>
    </citation>
    <scope>NUCLEOTIDE SEQUENCE</scope>
    <source>
        <strain evidence="1">BED1</strain>
    </source>
</reference>
<evidence type="ECO:0000313" key="1">
    <source>
        <dbReference type="EMBL" id="KAF8426141.1"/>
    </source>
</evidence>
<protein>
    <submittedName>
        <fullName evidence="1">Uncharacterized protein</fullName>
    </submittedName>
</protein>
<gene>
    <name evidence="1" type="ORF">L210DRAFT_795046</name>
</gene>
<organism evidence="1 2">
    <name type="scientific">Boletus edulis BED1</name>
    <dbReference type="NCBI Taxonomy" id="1328754"/>
    <lineage>
        <taxon>Eukaryota</taxon>
        <taxon>Fungi</taxon>
        <taxon>Dikarya</taxon>
        <taxon>Basidiomycota</taxon>
        <taxon>Agaricomycotina</taxon>
        <taxon>Agaricomycetes</taxon>
        <taxon>Agaricomycetidae</taxon>
        <taxon>Boletales</taxon>
        <taxon>Boletineae</taxon>
        <taxon>Boletaceae</taxon>
        <taxon>Boletoideae</taxon>
        <taxon>Boletus</taxon>
    </lineage>
</organism>
<feature type="non-terminal residue" evidence="1">
    <location>
        <position position="1"/>
    </location>
</feature>
<feature type="non-terminal residue" evidence="1">
    <location>
        <position position="55"/>
    </location>
</feature>
<proteinExistence type="predicted"/>
<comment type="caution">
    <text evidence="1">The sequence shown here is derived from an EMBL/GenBank/DDBJ whole genome shotgun (WGS) entry which is preliminary data.</text>
</comment>
<evidence type="ECO:0000313" key="2">
    <source>
        <dbReference type="Proteomes" id="UP001194468"/>
    </source>
</evidence>
<dbReference type="Proteomes" id="UP001194468">
    <property type="component" value="Unassembled WGS sequence"/>
</dbReference>
<keyword evidence="2" id="KW-1185">Reference proteome</keyword>
<dbReference type="AlphaFoldDB" id="A0AAD4BG30"/>
<dbReference type="EMBL" id="WHUW01000089">
    <property type="protein sequence ID" value="KAF8426141.1"/>
    <property type="molecule type" value="Genomic_DNA"/>
</dbReference>